<name>A0A4V3CPR9_9GAMM</name>
<sequence>MKRQCGQATVEWLIISVTALSILWFAEQQWQLMEQLREWGEAMIEHYHFIFNYLALLPGSGV</sequence>
<dbReference type="AlphaFoldDB" id="A0A4V3CPR9"/>
<comment type="caution">
    <text evidence="1">The sequence shown here is derived from an EMBL/GenBank/DDBJ whole genome shotgun (WGS) entry which is preliminary data.</text>
</comment>
<dbReference type="RefSeq" id="WP_133539174.1">
    <property type="nucleotide sequence ID" value="NZ_SNXI01000004.1"/>
</dbReference>
<dbReference type="Proteomes" id="UP000295531">
    <property type="component" value="Unassembled WGS sequence"/>
</dbReference>
<protein>
    <submittedName>
        <fullName evidence="1">Uncharacterized protein</fullName>
    </submittedName>
</protein>
<evidence type="ECO:0000313" key="2">
    <source>
        <dbReference type="Proteomes" id="UP000295531"/>
    </source>
</evidence>
<dbReference type="EMBL" id="SNXI01000004">
    <property type="protein sequence ID" value="TDP39072.1"/>
    <property type="molecule type" value="Genomic_DNA"/>
</dbReference>
<reference evidence="1 2" key="1">
    <citation type="submission" date="2019-03" db="EMBL/GenBank/DDBJ databases">
        <title>Freshwater and sediment microbial communities from various areas in North America, analyzing microbe dynamics in response to fracking.</title>
        <authorList>
            <person name="Lamendella R."/>
        </authorList>
    </citation>
    <scope>NUCLEOTIDE SEQUENCE [LARGE SCALE GENOMIC DNA]</scope>
    <source>
        <strain evidence="1 2">18_TX</strain>
    </source>
</reference>
<gene>
    <name evidence="1" type="ORF">DEU29_104184</name>
</gene>
<proteinExistence type="predicted"/>
<dbReference type="OrthoDB" id="6241207at2"/>
<keyword evidence="2" id="KW-1185">Reference proteome</keyword>
<organism evidence="1 2">
    <name type="scientific">Idiomarina aquatica</name>
    <dbReference type="NCBI Taxonomy" id="1327752"/>
    <lineage>
        <taxon>Bacteria</taxon>
        <taxon>Pseudomonadati</taxon>
        <taxon>Pseudomonadota</taxon>
        <taxon>Gammaproteobacteria</taxon>
        <taxon>Alteromonadales</taxon>
        <taxon>Idiomarinaceae</taxon>
        <taxon>Idiomarina</taxon>
    </lineage>
</organism>
<accession>A0A4V3CPR9</accession>
<evidence type="ECO:0000313" key="1">
    <source>
        <dbReference type="EMBL" id="TDP39072.1"/>
    </source>
</evidence>